<accession>A0A382LTI3</accession>
<organism evidence="1">
    <name type="scientific">marine metagenome</name>
    <dbReference type="NCBI Taxonomy" id="408172"/>
    <lineage>
        <taxon>unclassified sequences</taxon>
        <taxon>metagenomes</taxon>
        <taxon>ecological metagenomes</taxon>
    </lineage>
</organism>
<gene>
    <name evidence="1" type="ORF">METZ01_LOCUS292908</name>
</gene>
<name>A0A382LTI3_9ZZZZ</name>
<proteinExistence type="predicted"/>
<sequence>MATERGSVTGGTTICVSKSATVNDSRYDAAADLTAA</sequence>
<dbReference type="AlphaFoldDB" id="A0A382LTI3"/>
<reference evidence="1" key="1">
    <citation type="submission" date="2018-05" db="EMBL/GenBank/DDBJ databases">
        <authorList>
            <person name="Lanie J.A."/>
            <person name="Ng W.-L."/>
            <person name="Kazmierczak K.M."/>
            <person name="Andrzejewski T.M."/>
            <person name="Davidsen T.M."/>
            <person name="Wayne K.J."/>
            <person name="Tettelin H."/>
            <person name="Glass J.I."/>
            <person name="Rusch D."/>
            <person name="Podicherti R."/>
            <person name="Tsui H.-C.T."/>
            <person name="Winkler M.E."/>
        </authorList>
    </citation>
    <scope>NUCLEOTIDE SEQUENCE</scope>
</reference>
<protein>
    <submittedName>
        <fullName evidence="1">Uncharacterized protein</fullName>
    </submittedName>
</protein>
<evidence type="ECO:0000313" key="1">
    <source>
        <dbReference type="EMBL" id="SVC40054.1"/>
    </source>
</evidence>
<dbReference type="EMBL" id="UINC01089182">
    <property type="protein sequence ID" value="SVC40054.1"/>
    <property type="molecule type" value="Genomic_DNA"/>
</dbReference>